<dbReference type="SMART" id="SM00345">
    <property type="entry name" value="HTH_GNTR"/>
    <property type="match status" value="1"/>
</dbReference>
<accession>A0A4Y1MRI0</accession>
<keyword evidence="5" id="KW-0614">Plasmid</keyword>
<evidence type="ECO:0000256" key="1">
    <source>
        <dbReference type="ARBA" id="ARBA00023015"/>
    </source>
</evidence>
<dbReference type="PRINTS" id="PR00035">
    <property type="entry name" value="HTHGNTR"/>
</dbReference>
<keyword evidence="1" id="KW-0805">Transcription regulation</keyword>
<dbReference type="InterPro" id="IPR011711">
    <property type="entry name" value="GntR_C"/>
</dbReference>
<dbReference type="Gene3D" id="1.20.120.530">
    <property type="entry name" value="GntR ligand-binding domain-like"/>
    <property type="match status" value="1"/>
</dbReference>
<evidence type="ECO:0000256" key="3">
    <source>
        <dbReference type="ARBA" id="ARBA00023163"/>
    </source>
</evidence>
<keyword evidence="2" id="KW-0238">DNA-binding</keyword>
<dbReference type="RefSeq" id="WP_168550416.1">
    <property type="nucleotide sequence ID" value="NZ_CP025188.1"/>
</dbReference>
<dbReference type="AlphaFoldDB" id="A0A4Y1MRI0"/>
<evidence type="ECO:0000256" key="2">
    <source>
        <dbReference type="ARBA" id="ARBA00023125"/>
    </source>
</evidence>
<dbReference type="Pfam" id="PF00392">
    <property type="entry name" value="GntR"/>
    <property type="match status" value="1"/>
</dbReference>
<dbReference type="PROSITE" id="PS50949">
    <property type="entry name" value="HTH_GNTR"/>
    <property type="match status" value="1"/>
</dbReference>
<gene>
    <name evidence="5" type="ORF">RADP37_05471</name>
</gene>
<dbReference type="PANTHER" id="PTHR43537:SF24">
    <property type="entry name" value="GLUCONATE OPERON TRANSCRIPTIONAL REPRESSOR"/>
    <property type="match status" value="1"/>
</dbReference>
<dbReference type="SUPFAM" id="SSF48008">
    <property type="entry name" value="GntR ligand-binding domain-like"/>
    <property type="match status" value="1"/>
</dbReference>
<geneLocation type="plasmid" evidence="5">
    <name>p1-AD2</name>
</geneLocation>
<dbReference type="GO" id="GO:0003700">
    <property type="term" value="F:DNA-binding transcription factor activity"/>
    <property type="evidence" value="ECO:0007669"/>
    <property type="project" value="InterPro"/>
</dbReference>
<dbReference type="PANTHER" id="PTHR43537">
    <property type="entry name" value="TRANSCRIPTIONAL REGULATOR, GNTR FAMILY"/>
    <property type="match status" value="1"/>
</dbReference>
<dbReference type="InterPro" id="IPR036390">
    <property type="entry name" value="WH_DNA-bd_sf"/>
</dbReference>
<protein>
    <submittedName>
        <fullName evidence="5">Malonate decarboxylase operon regulator</fullName>
    </submittedName>
</protein>
<dbReference type="EMBL" id="CP025188">
    <property type="protein sequence ID" value="AWV20595.1"/>
    <property type="molecule type" value="Genomic_DNA"/>
</dbReference>
<dbReference type="CDD" id="cd07377">
    <property type="entry name" value="WHTH_GntR"/>
    <property type="match status" value="1"/>
</dbReference>
<dbReference type="Pfam" id="PF07729">
    <property type="entry name" value="FCD"/>
    <property type="match status" value="1"/>
</dbReference>
<dbReference type="SMART" id="SM00895">
    <property type="entry name" value="FCD"/>
    <property type="match status" value="1"/>
</dbReference>
<keyword evidence="3" id="KW-0804">Transcription</keyword>
<dbReference type="GO" id="GO:0003677">
    <property type="term" value="F:DNA binding"/>
    <property type="evidence" value="ECO:0007669"/>
    <property type="project" value="UniProtKB-KW"/>
</dbReference>
<dbReference type="SUPFAM" id="SSF46785">
    <property type="entry name" value="Winged helix' DNA-binding domain"/>
    <property type="match status" value="1"/>
</dbReference>
<proteinExistence type="predicted"/>
<dbReference type="InterPro" id="IPR036388">
    <property type="entry name" value="WH-like_DNA-bd_sf"/>
</dbReference>
<evidence type="ECO:0000259" key="4">
    <source>
        <dbReference type="PROSITE" id="PS50949"/>
    </source>
</evidence>
<organism evidence="5">
    <name type="scientific">Roseomonas mucosa</name>
    <dbReference type="NCBI Taxonomy" id="207340"/>
    <lineage>
        <taxon>Bacteria</taxon>
        <taxon>Pseudomonadati</taxon>
        <taxon>Pseudomonadota</taxon>
        <taxon>Alphaproteobacteria</taxon>
        <taxon>Acetobacterales</taxon>
        <taxon>Roseomonadaceae</taxon>
        <taxon>Roseomonas</taxon>
    </lineage>
</organism>
<name>A0A4Y1MRI0_9PROT</name>
<dbReference type="Gene3D" id="1.10.10.10">
    <property type="entry name" value="Winged helix-like DNA-binding domain superfamily/Winged helix DNA-binding domain"/>
    <property type="match status" value="1"/>
</dbReference>
<sequence length="230" mass="25026">MPSLDIPAPPPVSGTPLPESLPAEIAVRLEADIVMLRLPPGQWLREEEVSSRFGVSRSPVREAMRLLEADGLLKRHPRRGSQVTPLSLKHLDAVQACRAPLEGLAAAGTARHAEREVIASLEMAVEAMAAAQAASHPEAAFHANVRVTGILHAECGNPVLARLLSSLDKQAMRYRYLSYQRLPSVVLQSVKANHALLVAIRSRDETLARSLTEELIQANWLALQQLFAAP</sequence>
<reference evidence="5" key="1">
    <citation type="submission" date="2017-12" db="EMBL/GenBank/DDBJ databases">
        <authorList>
            <person name="Martens C."/>
            <person name="Dahlstrom E."/>
            <person name="Barbian K."/>
            <person name="Sykora L."/>
            <person name="Ricklefs S."/>
            <person name="Bruno D."/>
            <person name="Anzick I."/>
            <person name="Myles I."/>
            <person name="Datta S.K."/>
        </authorList>
    </citation>
    <scope>NUCLEOTIDE SEQUENCE</scope>
    <source>
        <strain evidence="5">AD2</strain>
        <plasmid evidence="5">p1-AD2</plasmid>
    </source>
</reference>
<feature type="domain" description="HTH gntR-type" evidence="4">
    <location>
        <begin position="19"/>
        <end position="86"/>
    </location>
</feature>
<dbReference type="InterPro" id="IPR008920">
    <property type="entry name" value="TF_FadR/GntR_C"/>
</dbReference>
<evidence type="ECO:0000313" key="5">
    <source>
        <dbReference type="EMBL" id="AWV20595.1"/>
    </source>
</evidence>
<dbReference type="InterPro" id="IPR000524">
    <property type="entry name" value="Tscrpt_reg_HTH_GntR"/>
</dbReference>